<sequence length="109" mass="12240">MTSCTYKRTAIRKNLGSIIAPFAKRGFQLSLPSGGTFGTSTSASKATSVWCVRKSFSIFENFALMYARNMQLPTLEVPLAIWQLELVIEVSLYLPQTCRLVVLLHHVWT</sequence>
<proteinExistence type="predicted"/>
<dbReference type="EMBL" id="GEEE01002064">
    <property type="protein sequence ID" value="JAP61161.1"/>
    <property type="molecule type" value="Transcribed_RNA"/>
</dbReference>
<dbReference type="AlphaFoldDB" id="A0A0V0J6G6"/>
<evidence type="ECO:0000313" key="1">
    <source>
        <dbReference type="EMBL" id="JAP61161.1"/>
    </source>
</evidence>
<protein>
    <submittedName>
        <fullName evidence="1">Uncharacterized protein</fullName>
    </submittedName>
</protein>
<organism evidence="1">
    <name type="scientific">Schistocephalus solidus</name>
    <name type="common">Tapeworm</name>
    <dbReference type="NCBI Taxonomy" id="70667"/>
    <lineage>
        <taxon>Eukaryota</taxon>
        <taxon>Metazoa</taxon>
        <taxon>Spiralia</taxon>
        <taxon>Lophotrochozoa</taxon>
        <taxon>Platyhelminthes</taxon>
        <taxon>Cestoda</taxon>
        <taxon>Eucestoda</taxon>
        <taxon>Diphyllobothriidea</taxon>
        <taxon>Diphyllobothriidae</taxon>
        <taxon>Schistocephalus</taxon>
    </lineage>
</organism>
<name>A0A0V0J6G6_SCHSO</name>
<gene>
    <name evidence="1" type="ORF">TR97764</name>
</gene>
<reference evidence="1" key="1">
    <citation type="submission" date="2016-01" db="EMBL/GenBank/DDBJ databases">
        <title>Reference transcriptome for the parasite Schistocephalus solidus: insights into the molecular evolution of parasitism.</title>
        <authorList>
            <person name="Hebert F.O."/>
            <person name="Grambauer S."/>
            <person name="Barber I."/>
            <person name="Landry C.R."/>
            <person name="Aubin-Horth N."/>
        </authorList>
    </citation>
    <scope>NUCLEOTIDE SEQUENCE</scope>
</reference>
<accession>A0A0V0J6G6</accession>